<name>W7D9N8_9LIST</name>
<dbReference type="PATRIC" id="fig|1265861.3.peg.226"/>
<dbReference type="OrthoDB" id="2185796at2"/>
<evidence type="ECO:0000313" key="2">
    <source>
        <dbReference type="Proteomes" id="UP000019243"/>
    </source>
</evidence>
<accession>W7D9N8</accession>
<reference evidence="1 2" key="1">
    <citation type="submission" date="2012-12" db="EMBL/GenBank/DDBJ databases">
        <title>Novel taxa of Listeriaceae from agricultural environments in the United States.</title>
        <authorList>
            <person name="den Bakker H.C."/>
            <person name="Allred A."/>
            <person name="Warchocki S."/>
            <person name="Wright E.M."/>
            <person name="Burrell A."/>
            <person name="Nightingale K.K."/>
            <person name="Kephart D."/>
            <person name="Wiedmann M."/>
        </authorList>
    </citation>
    <scope>NUCLEOTIDE SEQUENCE [LARGE SCALE GENOMIC DNA]</scope>
    <source>
        <strain evidence="1 2">FSL F6-1037</strain>
    </source>
</reference>
<evidence type="ECO:0000313" key="1">
    <source>
        <dbReference type="EMBL" id="EUJ41978.1"/>
    </source>
</evidence>
<organism evidence="1 2">
    <name type="scientific">Brochothrix campestris FSL F6-1037</name>
    <dbReference type="NCBI Taxonomy" id="1265861"/>
    <lineage>
        <taxon>Bacteria</taxon>
        <taxon>Bacillati</taxon>
        <taxon>Bacillota</taxon>
        <taxon>Bacilli</taxon>
        <taxon>Bacillales</taxon>
        <taxon>Listeriaceae</taxon>
        <taxon>Brochothrix</taxon>
    </lineage>
</organism>
<dbReference type="AlphaFoldDB" id="W7D9N8"/>
<proteinExistence type="predicted"/>
<dbReference type="RefSeq" id="WP_035312992.1">
    <property type="nucleotide sequence ID" value="NZ_AODH01000004.1"/>
</dbReference>
<sequence length="121" mass="13646">MAKLSDLVNVSHNSDVVTIQKAEIPISFGMESMEYIGDVYGEYAQFERDINEFLKEGTITFKSSTLKIIRALIYGMVRSGGTECTPEELNASMPFNTLPAIFETCLDVFTRQNFQESDLKK</sequence>
<protein>
    <submittedName>
        <fullName evidence="1">Phage protein</fullName>
    </submittedName>
</protein>
<dbReference type="STRING" id="1265861.BCAMP_01185"/>
<keyword evidence="2" id="KW-1185">Reference proteome</keyword>
<dbReference type="EMBL" id="AODH01000004">
    <property type="protein sequence ID" value="EUJ41978.1"/>
    <property type="molecule type" value="Genomic_DNA"/>
</dbReference>
<gene>
    <name evidence="1" type="ORF">BCAMP_01185</name>
</gene>
<dbReference type="Proteomes" id="UP000019243">
    <property type="component" value="Unassembled WGS sequence"/>
</dbReference>
<comment type="caution">
    <text evidence="1">The sequence shown here is derived from an EMBL/GenBank/DDBJ whole genome shotgun (WGS) entry which is preliminary data.</text>
</comment>